<dbReference type="SUPFAM" id="SSF52768">
    <property type="entry name" value="Arginase/deacetylase"/>
    <property type="match status" value="1"/>
</dbReference>
<evidence type="ECO:0000256" key="5">
    <source>
        <dbReference type="ARBA" id="ARBA00022503"/>
    </source>
</evidence>
<organism evidence="11 12">
    <name type="scientific">Psilocybe cf. subviscida</name>
    <dbReference type="NCBI Taxonomy" id="2480587"/>
    <lineage>
        <taxon>Eukaryota</taxon>
        <taxon>Fungi</taxon>
        <taxon>Dikarya</taxon>
        <taxon>Basidiomycota</taxon>
        <taxon>Agaricomycotina</taxon>
        <taxon>Agaricomycetes</taxon>
        <taxon>Agaricomycetidae</taxon>
        <taxon>Agaricales</taxon>
        <taxon>Agaricineae</taxon>
        <taxon>Strophariaceae</taxon>
        <taxon>Psilocybe</taxon>
    </lineage>
</organism>
<evidence type="ECO:0000256" key="7">
    <source>
        <dbReference type="ARBA" id="ARBA00022801"/>
    </source>
</evidence>
<dbReference type="EC" id="3.5.3.1" evidence="3"/>
<dbReference type="OrthoDB" id="9992747at2759"/>
<dbReference type="GO" id="GO:0005829">
    <property type="term" value="C:cytosol"/>
    <property type="evidence" value="ECO:0007669"/>
    <property type="project" value="TreeGrafter"/>
</dbReference>
<dbReference type="Gene3D" id="3.40.800.10">
    <property type="entry name" value="Ureohydrolase domain"/>
    <property type="match status" value="2"/>
</dbReference>
<keyword evidence="6" id="KW-0479">Metal-binding</keyword>
<evidence type="ECO:0000256" key="10">
    <source>
        <dbReference type="RuleBase" id="RU003684"/>
    </source>
</evidence>
<keyword evidence="12" id="KW-1185">Reference proteome</keyword>
<dbReference type="AlphaFoldDB" id="A0A8H5BWL4"/>
<dbReference type="GO" id="GO:0006525">
    <property type="term" value="P:arginine metabolic process"/>
    <property type="evidence" value="ECO:0007669"/>
    <property type="project" value="UniProtKB-KW"/>
</dbReference>
<dbReference type="GO" id="GO:0004053">
    <property type="term" value="F:arginase activity"/>
    <property type="evidence" value="ECO:0007669"/>
    <property type="project" value="UniProtKB-EC"/>
</dbReference>
<keyword evidence="5" id="KW-0056">Arginine metabolism</keyword>
<dbReference type="InterPro" id="IPR006035">
    <property type="entry name" value="Ureohydrolase"/>
</dbReference>
<dbReference type="PANTHER" id="PTHR43782:SF3">
    <property type="entry name" value="ARGINASE"/>
    <property type="match status" value="1"/>
</dbReference>
<protein>
    <recommendedName>
        <fullName evidence="4">Arginase</fullName>
        <ecNumber evidence="3">3.5.3.1</ecNumber>
    </recommendedName>
</protein>
<comment type="pathway">
    <text evidence="2">Nitrogen metabolism; urea cycle; L-ornithine and urea from L-arginine: step 1/1.</text>
</comment>
<dbReference type="Pfam" id="PF00491">
    <property type="entry name" value="Arginase"/>
    <property type="match status" value="2"/>
</dbReference>
<dbReference type="InterPro" id="IPR020855">
    <property type="entry name" value="Ureohydrolase_Mn_BS"/>
</dbReference>
<dbReference type="InterPro" id="IPR014033">
    <property type="entry name" value="Arginase"/>
</dbReference>
<dbReference type="EMBL" id="JAACJJ010000001">
    <property type="protein sequence ID" value="KAF5330346.1"/>
    <property type="molecule type" value="Genomic_DNA"/>
</dbReference>
<dbReference type="GO" id="GO:0030145">
    <property type="term" value="F:manganese ion binding"/>
    <property type="evidence" value="ECO:0007669"/>
    <property type="project" value="TreeGrafter"/>
</dbReference>
<gene>
    <name evidence="11" type="ORF">D9619_005482</name>
</gene>
<comment type="similarity">
    <text evidence="9 10">Belongs to the arginase family.</text>
</comment>
<dbReference type="GO" id="GO:0005634">
    <property type="term" value="C:nucleus"/>
    <property type="evidence" value="ECO:0007669"/>
    <property type="project" value="TreeGrafter"/>
</dbReference>
<evidence type="ECO:0000256" key="4">
    <source>
        <dbReference type="ARBA" id="ARBA00018123"/>
    </source>
</evidence>
<dbReference type="CDD" id="cd09989">
    <property type="entry name" value="Arginase"/>
    <property type="match status" value="1"/>
</dbReference>
<evidence type="ECO:0000256" key="9">
    <source>
        <dbReference type="PROSITE-ProRule" id="PRU00742"/>
    </source>
</evidence>
<evidence type="ECO:0000256" key="8">
    <source>
        <dbReference type="ARBA" id="ARBA00023211"/>
    </source>
</evidence>
<sequence length="383" mass="40484">MASYLPEPRTVATVNELGLVTDSLSVLCTSSGGQPKAGVDQGPVSLVKAGLVRQLESLGWAVKFDGHHQFEDIATAVGADTPIGILKNPRLVSRVTEAVSKAVGAHAAKGELPLTLGGDHSLAMGTISGTLSKYPDAAVIWVDAHADINTLETTESVYGSADTLMRVSEDIWVQHTLCSLDALGFASVSNPVPQRTNAGNIHGMPLSFLLGIASPEPVPVFSWIQSLAPSPSQPLLAPSRLVYIGLRDVDAGEKRLLKEHDIKAFSMHDVDKWGIGRVVEMALEHVNKGYTDANGKPASRPLHLSFDVDALDPSVAPSTGTPVRGGLTFREGHYICEAIWETNALVALDLMEVNPSLADPESVELTVAVGCSLVRAALGETLL</sequence>
<dbReference type="PROSITE" id="PS51409">
    <property type="entry name" value="ARGINASE_2"/>
    <property type="match status" value="1"/>
</dbReference>
<evidence type="ECO:0000256" key="2">
    <source>
        <dbReference type="ARBA" id="ARBA00005098"/>
    </source>
</evidence>
<dbReference type="GO" id="GO:0000050">
    <property type="term" value="P:urea cycle"/>
    <property type="evidence" value="ECO:0007669"/>
    <property type="project" value="UniProtKB-UniPathway"/>
</dbReference>
<keyword evidence="8" id="KW-0464">Manganese</keyword>
<evidence type="ECO:0000256" key="6">
    <source>
        <dbReference type="ARBA" id="ARBA00022723"/>
    </source>
</evidence>
<dbReference type="UniPathway" id="UPA00158">
    <property type="reaction ID" value="UER00270"/>
</dbReference>
<evidence type="ECO:0000256" key="1">
    <source>
        <dbReference type="ARBA" id="ARBA00001936"/>
    </source>
</evidence>
<dbReference type="InterPro" id="IPR023696">
    <property type="entry name" value="Ureohydrolase_dom_sf"/>
</dbReference>
<dbReference type="PRINTS" id="PR00116">
    <property type="entry name" value="ARGINASE"/>
</dbReference>
<comment type="caution">
    <text evidence="11">The sequence shown here is derived from an EMBL/GenBank/DDBJ whole genome shotgun (WGS) entry which is preliminary data.</text>
</comment>
<dbReference type="Proteomes" id="UP000567179">
    <property type="component" value="Unassembled WGS sequence"/>
</dbReference>
<dbReference type="PROSITE" id="PS01053">
    <property type="entry name" value="ARGINASE_1"/>
    <property type="match status" value="1"/>
</dbReference>
<accession>A0A8H5BWL4</accession>
<comment type="cofactor">
    <cofactor evidence="1">
        <name>Mn(2+)</name>
        <dbReference type="ChEBI" id="CHEBI:29035"/>
    </cofactor>
</comment>
<keyword evidence="7 10" id="KW-0378">Hydrolase</keyword>
<proteinExistence type="inferred from homology"/>
<reference evidence="11 12" key="1">
    <citation type="journal article" date="2020" name="ISME J.">
        <title>Uncovering the hidden diversity of litter-decomposition mechanisms in mushroom-forming fungi.</title>
        <authorList>
            <person name="Floudas D."/>
            <person name="Bentzer J."/>
            <person name="Ahren D."/>
            <person name="Johansson T."/>
            <person name="Persson P."/>
            <person name="Tunlid A."/>
        </authorList>
    </citation>
    <scope>NUCLEOTIDE SEQUENCE [LARGE SCALE GENOMIC DNA]</scope>
    <source>
        <strain evidence="11 12">CBS 101986</strain>
    </source>
</reference>
<name>A0A8H5BWL4_9AGAR</name>
<evidence type="ECO:0000256" key="3">
    <source>
        <dbReference type="ARBA" id="ARBA00012168"/>
    </source>
</evidence>
<dbReference type="PANTHER" id="PTHR43782">
    <property type="entry name" value="ARGINASE"/>
    <property type="match status" value="1"/>
</dbReference>
<evidence type="ECO:0000313" key="12">
    <source>
        <dbReference type="Proteomes" id="UP000567179"/>
    </source>
</evidence>
<evidence type="ECO:0000313" key="11">
    <source>
        <dbReference type="EMBL" id="KAF5330346.1"/>
    </source>
</evidence>